<dbReference type="Proteomes" id="UP000507222">
    <property type="component" value="Unassembled WGS sequence"/>
</dbReference>
<reference evidence="2 3" key="1">
    <citation type="submission" date="2020-05" db="EMBL/GenBank/DDBJ databases">
        <authorList>
            <person name="Campoy J."/>
            <person name="Schneeberger K."/>
            <person name="Spophaly S."/>
        </authorList>
    </citation>
    <scope>NUCLEOTIDE SEQUENCE [LARGE SCALE GENOMIC DNA]</scope>
    <source>
        <strain evidence="2">PruArmRojPasFocal</strain>
    </source>
</reference>
<proteinExistence type="predicted"/>
<feature type="region of interest" description="Disordered" evidence="1">
    <location>
        <begin position="91"/>
        <end position="116"/>
    </location>
</feature>
<gene>
    <name evidence="2" type="ORF">CURHAP_LOCUS13378</name>
</gene>
<evidence type="ECO:0000256" key="1">
    <source>
        <dbReference type="SAM" id="MobiDB-lite"/>
    </source>
</evidence>
<name>A0A6J5TZW2_PRUAR</name>
<accession>A0A6J5TZW2</accession>
<protein>
    <submittedName>
        <fullName evidence="2">Uncharacterized protein</fullName>
    </submittedName>
</protein>
<evidence type="ECO:0000313" key="2">
    <source>
        <dbReference type="EMBL" id="CAB4268847.1"/>
    </source>
</evidence>
<feature type="region of interest" description="Disordered" evidence="1">
    <location>
        <begin position="19"/>
        <end position="65"/>
    </location>
</feature>
<dbReference type="EMBL" id="CAEKDK010000002">
    <property type="protein sequence ID" value="CAB4268847.1"/>
    <property type="molecule type" value="Genomic_DNA"/>
</dbReference>
<evidence type="ECO:0000313" key="3">
    <source>
        <dbReference type="Proteomes" id="UP000507222"/>
    </source>
</evidence>
<dbReference type="AlphaFoldDB" id="A0A6J5TZW2"/>
<sequence>MPFGIHFFFQLAGGRAMSDATRRLESRPPQKKKTGSSRPKTKLPRQAKGTSAQEGTPVDRRRERRVAEAELIREAHLQATEKRVIEGALDVTPLPKRPKGPNEEAAVLVSDEEDAKAEPVNIACPRKVVPFMNCFIDDAHMELSELE</sequence>
<organism evidence="2 3">
    <name type="scientific">Prunus armeniaca</name>
    <name type="common">Apricot</name>
    <name type="synonym">Armeniaca vulgaris</name>
    <dbReference type="NCBI Taxonomy" id="36596"/>
    <lineage>
        <taxon>Eukaryota</taxon>
        <taxon>Viridiplantae</taxon>
        <taxon>Streptophyta</taxon>
        <taxon>Embryophyta</taxon>
        <taxon>Tracheophyta</taxon>
        <taxon>Spermatophyta</taxon>
        <taxon>Magnoliopsida</taxon>
        <taxon>eudicotyledons</taxon>
        <taxon>Gunneridae</taxon>
        <taxon>Pentapetalae</taxon>
        <taxon>rosids</taxon>
        <taxon>fabids</taxon>
        <taxon>Rosales</taxon>
        <taxon>Rosaceae</taxon>
        <taxon>Amygdaloideae</taxon>
        <taxon>Amygdaleae</taxon>
        <taxon>Prunus</taxon>
    </lineage>
</organism>
<feature type="compositionally biased region" description="Basic residues" evidence="1">
    <location>
        <begin position="29"/>
        <end position="45"/>
    </location>
</feature>